<dbReference type="PANTHER" id="PTHR42947:SF1">
    <property type="entry name" value="COB--COM HETERODISULFIDE REDUCTASE SUBUNIT B 1"/>
    <property type="match status" value="1"/>
</dbReference>
<dbReference type="InterPro" id="IPR004017">
    <property type="entry name" value="Cys_rich_dom"/>
</dbReference>
<reference evidence="5" key="1">
    <citation type="journal article" date="2009" name="Environ. Microbiol.">
        <title>Contribution of mobile genetic elements to Desulfovibrio vulgaris genome plasticity.</title>
        <authorList>
            <person name="Walker C.B."/>
            <person name="Stolyar S."/>
            <person name="Chivian D."/>
            <person name="Pinel N."/>
            <person name="Gabster J.A."/>
            <person name="Dehal P.S."/>
            <person name="He Z."/>
            <person name="Yang Z.K."/>
            <person name="Yen H.C."/>
            <person name="Zhou J."/>
            <person name="Wall J.D."/>
            <person name="Hazen T.C."/>
            <person name="Arkin A.P."/>
            <person name="Stahl D.A."/>
        </authorList>
    </citation>
    <scope>NUCLEOTIDE SEQUENCE [LARGE SCALE GENOMIC DNA]</scope>
    <source>
        <strain evidence="5">DP4</strain>
    </source>
</reference>
<evidence type="ECO:0000259" key="3">
    <source>
        <dbReference type="Pfam" id="PF02754"/>
    </source>
</evidence>
<feature type="domain" description="Cysteine-rich" evidence="3">
    <location>
        <begin position="4"/>
        <end position="86"/>
    </location>
</feature>
<evidence type="ECO:0000256" key="2">
    <source>
        <dbReference type="SAM" id="MobiDB-lite"/>
    </source>
</evidence>
<keyword evidence="1 4" id="KW-0560">Oxidoreductase</keyword>
<dbReference type="GO" id="GO:0051912">
    <property type="term" value="F:CoB--CoM heterodisulfide reductase activity"/>
    <property type="evidence" value="ECO:0007669"/>
    <property type="project" value="UniProtKB-EC"/>
</dbReference>
<sequence>MNLAYYPGCSGLGTSREYERSTRAVCAALGVALTEIPDWSCCGSTPAHALDHTLSGALSARNLVGAARAGCEAVATPCPSCLSNLKTARHRMADDGFRAAVGRLLDEPADALATLPDVHSMLEMLVTRVGLDAIRAKVRRPLAGLRVAPYYGCIMTRPADVMRFDDPENPTSMDDLLTALGAEVVPYPYKVECCGASYGVARNDIVARLSGRLLGAARDAGAHAVVVACPLCQMNLDLRQPQVTWPGGHAMDMPVFYFTQLLGRALGVPESELGLEQLCVDPAIAFRRAEQALAAREAEKAAAVRSGKATTVRASAAAGQDGPDEAGRAEGGRA</sequence>
<dbReference type="PANTHER" id="PTHR42947">
    <property type="entry name" value="COB--COM HETERODISULFIDE REDUCTASE SUBUNIT B 1"/>
    <property type="match status" value="1"/>
</dbReference>
<accession>A0A0H3A8Q0</accession>
<dbReference type="AlphaFoldDB" id="A0A0H3A8Q0"/>
<proteinExistence type="predicted"/>
<evidence type="ECO:0000256" key="1">
    <source>
        <dbReference type="ARBA" id="ARBA00023002"/>
    </source>
</evidence>
<dbReference type="RefSeq" id="WP_010939675.1">
    <property type="nucleotide sequence ID" value="NC_008751.1"/>
</dbReference>
<organism evidence="4 5">
    <name type="scientific">Nitratidesulfovibrio vulgaris (strain DP4)</name>
    <name type="common">Desulfovibrio vulgaris</name>
    <dbReference type="NCBI Taxonomy" id="391774"/>
    <lineage>
        <taxon>Bacteria</taxon>
        <taxon>Pseudomonadati</taxon>
        <taxon>Thermodesulfobacteriota</taxon>
        <taxon>Desulfovibrionia</taxon>
        <taxon>Desulfovibrionales</taxon>
        <taxon>Desulfovibrionaceae</taxon>
        <taxon>Nitratidesulfovibrio</taxon>
    </lineage>
</organism>
<dbReference type="SMR" id="A0A0H3A8Q0"/>
<gene>
    <name evidence="4" type="ordered locus">Dvul_0827</name>
</gene>
<dbReference type="EC" id="1.8.98.1" evidence="4"/>
<evidence type="ECO:0000313" key="5">
    <source>
        <dbReference type="Proteomes" id="UP000009173"/>
    </source>
</evidence>
<dbReference type="Pfam" id="PF02754">
    <property type="entry name" value="CCG"/>
    <property type="match status" value="2"/>
</dbReference>
<dbReference type="Proteomes" id="UP000009173">
    <property type="component" value="Chromosome"/>
</dbReference>
<feature type="domain" description="Cysteine-rich" evidence="3">
    <location>
        <begin position="147"/>
        <end position="237"/>
    </location>
</feature>
<feature type="compositionally biased region" description="Basic and acidic residues" evidence="2">
    <location>
        <begin position="325"/>
        <end position="334"/>
    </location>
</feature>
<evidence type="ECO:0000313" key="4">
    <source>
        <dbReference type="EMBL" id="ABM27848.1"/>
    </source>
</evidence>
<feature type="region of interest" description="Disordered" evidence="2">
    <location>
        <begin position="305"/>
        <end position="334"/>
    </location>
</feature>
<dbReference type="EMBL" id="CP000527">
    <property type="protein sequence ID" value="ABM27848.1"/>
    <property type="molecule type" value="Genomic_DNA"/>
</dbReference>
<dbReference type="KEGG" id="dvl:Dvul_0827"/>
<protein>
    <submittedName>
        <fullName evidence="4">CoB--CoM heterodisulfide reductase</fullName>
        <ecNumber evidence="4">1.8.98.1</ecNumber>
    </submittedName>
</protein>
<dbReference type="InterPro" id="IPR051278">
    <property type="entry name" value="HdrB/HdrD_reductase"/>
</dbReference>
<name>A0A0H3A8Q0_NITV4</name>
<dbReference type="Gene3D" id="1.20.1050.140">
    <property type="match status" value="1"/>
</dbReference>
<dbReference type="HOGENOM" id="CLU_052147_1_0_7"/>